<comment type="cofactor">
    <cofactor evidence="5">
        <name>FMN</name>
        <dbReference type="ChEBI" id="CHEBI:58210"/>
    </cofactor>
    <text evidence="5">Binds 1 or 2 FMN covalently per subunit.</text>
</comment>
<organism evidence="7 8">
    <name type="scientific">Turicimonas muris</name>
    <dbReference type="NCBI Taxonomy" id="1796652"/>
    <lineage>
        <taxon>Bacteria</taxon>
        <taxon>Pseudomonadati</taxon>
        <taxon>Pseudomonadota</taxon>
        <taxon>Betaproteobacteria</taxon>
        <taxon>Burkholderiales</taxon>
        <taxon>Sutterellaceae</taxon>
        <taxon>Turicimonas</taxon>
    </lineage>
</organism>
<feature type="chain" id="PRO_5022249528" description="Urocanate reductase" evidence="5">
    <location>
        <begin position="23"/>
        <end position="593"/>
    </location>
</feature>
<keyword evidence="2 5" id="KW-0285">Flavoprotein</keyword>
<gene>
    <name evidence="7" type="ORF">ADH67_03590</name>
</gene>
<accession>A0A227KPB2</accession>
<dbReference type="RefSeq" id="WP_066594792.1">
    <property type="nucleotide sequence ID" value="NZ_CAJTBZ010000014.1"/>
</dbReference>
<feature type="signal peptide" evidence="5">
    <location>
        <begin position="1"/>
        <end position="22"/>
    </location>
</feature>
<comment type="cofactor">
    <cofactor evidence="5">
        <name>FAD</name>
        <dbReference type="ChEBI" id="CHEBI:57692"/>
    </cofactor>
    <text evidence="5">Binds 1 FAD per subunit.</text>
</comment>
<dbReference type="PRINTS" id="PR00368">
    <property type="entry name" value="FADPNR"/>
</dbReference>
<evidence type="ECO:0000256" key="3">
    <source>
        <dbReference type="ARBA" id="ARBA00022827"/>
    </source>
</evidence>
<dbReference type="InterPro" id="IPR010960">
    <property type="entry name" value="Flavocytochrome_c"/>
</dbReference>
<dbReference type="NCBIfam" id="TIGR01813">
    <property type="entry name" value="flavo_cyto_c"/>
    <property type="match status" value="1"/>
</dbReference>
<evidence type="ECO:0000256" key="2">
    <source>
        <dbReference type="ARBA" id="ARBA00022630"/>
    </source>
</evidence>
<dbReference type="InterPro" id="IPR027477">
    <property type="entry name" value="Succ_DH/fumarate_Rdtase_cat_sf"/>
</dbReference>
<dbReference type="GO" id="GO:0016020">
    <property type="term" value="C:membrane"/>
    <property type="evidence" value="ECO:0007669"/>
    <property type="project" value="InterPro"/>
</dbReference>
<dbReference type="InterPro" id="IPR050315">
    <property type="entry name" value="FAD-oxidoreductase_2"/>
</dbReference>
<dbReference type="SUPFAM" id="SSF51905">
    <property type="entry name" value="FAD/NAD(P)-binding domain"/>
    <property type="match status" value="1"/>
</dbReference>
<dbReference type="SUPFAM" id="SSF56425">
    <property type="entry name" value="Succinate dehydrogenase/fumarate reductase flavoprotein, catalytic domain"/>
    <property type="match status" value="1"/>
</dbReference>
<dbReference type="PANTHER" id="PTHR43400">
    <property type="entry name" value="FUMARATE REDUCTASE"/>
    <property type="match status" value="1"/>
</dbReference>
<comment type="similarity">
    <text evidence="1 5">Belongs to the FAD-dependent oxidoreductase 2 family. FRD/SDH subfamily.</text>
</comment>
<dbReference type="GO" id="GO:0010181">
    <property type="term" value="F:FMN binding"/>
    <property type="evidence" value="ECO:0007669"/>
    <property type="project" value="InterPro"/>
</dbReference>
<keyword evidence="8" id="KW-1185">Reference proteome</keyword>
<dbReference type="PANTHER" id="PTHR43400:SF7">
    <property type="entry name" value="FAD-DEPENDENT OXIDOREDUCTASE 2 FAD BINDING DOMAIN-CONTAINING PROTEIN"/>
    <property type="match status" value="1"/>
</dbReference>
<dbReference type="AlphaFoldDB" id="A0A227KPB2"/>
<proteinExistence type="inferred from homology"/>
<keyword evidence="5" id="KW-0732">Signal</keyword>
<dbReference type="Gene3D" id="3.90.1010.20">
    <property type="match status" value="1"/>
</dbReference>
<dbReference type="GO" id="GO:0016491">
    <property type="term" value="F:oxidoreductase activity"/>
    <property type="evidence" value="ECO:0007669"/>
    <property type="project" value="UniProtKB-KW"/>
</dbReference>
<dbReference type="Gene3D" id="3.50.50.60">
    <property type="entry name" value="FAD/NAD(P)-binding domain"/>
    <property type="match status" value="1"/>
</dbReference>
<evidence type="ECO:0000313" key="7">
    <source>
        <dbReference type="EMBL" id="OXE50102.1"/>
    </source>
</evidence>
<keyword evidence="3 5" id="KW-0274">FAD</keyword>
<evidence type="ECO:0000256" key="1">
    <source>
        <dbReference type="ARBA" id="ARBA00008040"/>
    </source>
</evidence>
<keyword evidence="4 5" id="KW-0560">Oxidoreductase</keyword>
<name>A0A227KPB2_9BURK</name>
<evidence type="ECO:0000256" key="5">
    <source>
        <dbReference type="RuleBase" id="RU366062"/>
    </source>
</evidence>
<dbReference type="InterPro" id="IPR036188">
    <property type="entry name" value="FAD/NAD-bd_sf"/>
</dbReference>
<evidence type="ECO:0000259" key="6">
    <source>
        <dbReference type="SMART" id="SM00900"/>
    </source>
</evidence>
<dbReference type="InterPro" id="IPR007329">
    <property type="entry name" value="FMN-bd"/>
</dbReference>
<sequence>MNNKLVLPLAAALALALPTLQAAPADGTYSAKVNGHNAPMTVTVKIVNHKIDSIDTSKNLETIGVGKLALDKLSKRMVETQSVNVDNVTGATLSSFAIKKGVRDCLTQAGTAKNEFNKKVDTYPTKNETIDTQVVVIGGGGAGLAAAVSAVQNGAKVVVLEKLGYLGGSTNVSGGAFNAVDPKRQKAMGIEDSEDKFYDQTMKGGHNVGNPELVRYLTSNAMSSIEWLESLGSPFKDKIGTATGALWQRSHYGTTPSGNHYIRTLENFLAEHKDSATIITDANVKSLIKDKDGRVIGAVAENHGRKITVIASKGVVITTGGFGANVELRRRVNTGVWKEVDLGKGIGASTIQKAAQGDGIAMGKKVGAEVIGMSDIQLHPCGTPGTGLMEHIRTSGRNRLFINENGDRFVNEGAARDTLCKAIFAQPHSTYWLVVNHLRYPTRDTPDKDGSTIANMASLGAVIEGATLDDLAKKTGMDPAKLKASVDEYNKVASGKIEKDKYGFVANNKEDKPMTEGPWYAVKKVPTVHHTMGGLKINTQTQVLDIAGKPIPGLYAAGEVTGGIHGANRLGGNAIADIFTFGRQAGKVAATAQ</sequence>
<dbReference type="Pfam" id="PF00890">
    <property type="entry name" value="FAD_binding_2"/>
    <property type="match status" value="1"/>
</dbReference>
<dbReference type="Pfam" id="PF04205">
    <property type="entry name" value="FMN_bind"/>
    <property type="match status" value="1"/>
</dbReference>
<dbReference type="InterPro" id="IPR003953">
    <property type="entry name" value="FAD-dep_OxRdtase_2_FAD-bd"/>
</dbReference>
<dbReference type="Proteomes" id="UP000214610">
    <property type="component" value="Unassembled WGS sequence"/>
</dbReference>
<dbReference type="GeneID" id="78362500"/>
<comment type="catalytic activity">
    <reaction evidence="5">
        <text>dihydrourocanate + A = urocanate + AH2</text>
        <dbReference type="Rhea" id="RHEA:36059"/>
        <dbReference type="ChEBI" id="CHEBI:13193"/>
        <dbReference type="ChEBI" id="CHEBI:17499"/>
        <dbReference type="ChEBI" id="CHEBI:27247"/>
        <dbReference type="ChEBI" id="CHEBI:72991"/>
        <dbReference type="EC" id="1.3.99.33"/>
    </reaction>
</comment>
<feature type="domain" description="FMN-binding" evidence="6">
    <location>
        <begin position="35"/>
        <end position="109"/>
    </location>
</feature>
<evidence type="ECO:0000313" key="8">
    <source>
        <dbReference type="Proteomes" id="UP000214610"/>
    </source>
</evidence>
<evidence type="ECO:0000256" key="4">
    <source>
        <dbReference type="ARBA" id="ARBA00023002"/>
    </source>
</evidence>
<dbReference type="SMART" id="SM00900">
    <property type="entry name" value="FMN_bind"/>
    <property type="match status" value="1"/>
</dbReference>
<dbReference type="EMBL" id="NHMP01000002">
    <property type="protein sequence ID" value="OXE50102.1"/>
    <property type="molecule type" value="Genomic_DNA"/>
</dbReference>
<dbReference type="EC" id="1.3.99.33" evidence="5"/>
<reference evidence="8" key="1">
    <citation type="submission" date="2017-05" db="EMBL/GenBank/DDBJ databases">
        <title>Improved OligoMM genomes.</title>
        <authorList>
            <person name="Garzetti D."/>
        </authorList>
    </citation>
    <scope>NUCLEOTIDE SEQUENCE [LARGE SCALE GENOMIC DNA]</scope>
    <source>
        <strain evidence="8">YL45</strain>
    </source>
</reference>
<dbReference type="Gene3D" id="3.90.700.10">
    <property type="entry name" value="Succinate dehydrogenase/fumarate reductase flavoprotein, catalytic domain"/>
    <property type="match status" value="1"/>
</dbReference>
<protein>
    <recommendedName>
        <fullName evidence="5">Urocanate reductase</fullName>
        <ecNumber evidence="5">1.3.99.33</ecNumber>
    </recommendedName>
</protein>
<comment type="caution">
    <text evidence="7">The sequence shown here is derived from an EMBL/GenBank/DDBJ whole genome shotgun (WGS) entry which is preliminary data.</text>
</comment>